<dbReference type="EMBL" id="QCYY01001661">
    <property type="protein sequence ID" value="ROT76437.1"/>
    <property type="molecule type" value="Genomic_DNA"/>
</dbReference>
<dbReference type="STRING" id="6689.A0A423TJ71"/>
<evidence type="ECO:0000256" key="2">
    <source>
        <dbReference type="SAM" id="Phobius"/>
    </source>
</evidence>
<feature type="non-terminal residue" evidence="3">
    <location>
        <position position="710"/>
    </location>
</feature>
<feature type="compositionally biased region" description="Polar residues" evidence="1">
    <location>
        <begin position="57"/>
        <end position="77"/>
    </location>
</feature>
<dbReference type="AlphaFoldDB" id="A0A423TJ71"/>
<feature type="compositionally biased region" description="Basic and acidic residues" evidence="1">
    <location>
        <begin position="81"/>
        <end position="100"/>
    </location>
</feature>
<feature type="transmembrane region" description="Helical" evidence="2">
    <location>
        <begin position="588"/>
        <end position="612"/>
    </location>
</feature>
<comment type="caution">
    <text evidence="3">The sequence shown here is derived from an EMBL/GenBank/DDBJ whole genome shotgun (WGS) entry which is preliminary data.</text>
</comment>
<feature type="region of interest" description="Disordered" evidence="1">
    <location>
        <begin position="35"/>
        <end position="185"/>
    </location>
</feature>
<dbReference type="PANTHER" id="PTHR14795">
    <property type="entry name" value="HELICASE RELATED"/>
    <property type="match status" value="1"/>
</dbReference>
<proteinExistence type="predicted"/>
<keyword evidence="2" id="KW-0472">Membrane</keyword>
<keyword evidence="2" id="KW-1133">Transmembrane helix</keyword>
<dbReference type="Proteomes" id="UP000283509">
    <property type="component" value="Unassembled WGS sequence"/>
</dbReference>
<feature type="compositionally biased region" description="Basic and acidic residues" evidence="1">
    <location>
        <begin position="168"/>
        <end position="177"/>
    </location>
</feature>
<feature type="transmembrane region" description="Helical" evidence="2">
    <location>
        <begin position="548"/>
        <end position="567"/>
    </location>
</feature>
<name>A0A423TJ71_PENVA</name>
<feature type="transmembrane region" description="Helical" evidence="2">
    <location>
        <begin position="674"/>
        <end position="699"/>
    </location>
</feature>
<evidence type="ECO:0000313" key="4">
    <source>
        <dbReference type="Proteomes" id="UP000283509"/>
    </source>
</evidence>
<keyword evidence="4" id="KW-1185">Reference proteome</keyword>
<evidence type="ECO:0000256" key="1">
    <source>
        <dbReference type="SAM" id="MobiDB-lite"/>
    </source>
</evidence>
<dbReference type="OrthoDB" id="27234at2759"/>
<sequence>MLKVRVKHFLLAFVLSFTFIVLLGFYDASARPASMGNGESEMDDDDNGTINDDKRINSLQRGYQKSNAWKRTSDSASETAKVIKETTEEKKKKVVEESNRLDASSDSEQTRVSSAQGGVRDASPSGAETSQRKSQDLVRDATLTGAYPAAHDSKDAVALPRDGLTEAPTKDPKDPKDPLLPVGPRVNETSRDLLAKVSPLDRAFLQARLDVYRERAQVVGEVCRSKPELMVPTNINIFTWDLRHDPNLVFCEISKVASTSWMVNFLRLAHYRENDTSLSHLPQGEQDAIRFEVHPENDSLHYRVFREYPAPNTTQERARVFARALRFIIVRHPFTRGDIVLFYGHYPTSTIITSRDLRRLLSGGTAYLCGHLHTGFSLADPMWTKHPIGLMELELADWAHHHRYRILSVDNGRVTWLDVNHSSWPVVLVSNVSCYPKGVSSIRYIVRLLVFSNEEVSAVSVRIDDNLGHWISCKHSHGPLYTAVVDVHTDQWEPQVTEENFVKNLQILIGNTSGSKTLLRIGTEGAGFAQPHPSRIGTIMLTINLHDAFMIIYVAGVGLCAVLLLLGKYQVFCQPVIPKKLMCAASGLAHNHVVFVHLLIFLFYPLIGPWYIGRLAGDKYGVVFMWGIFVDSSALPGELTYPDAFFLWVTLQLPVFILVMMKKGISLESARHRCGCWVTFCMMLIVLLQLPSILSWVFLDSLLLNGPLRL</sequence>
<feature type="transmembrane region" description="Helical" evidence="2">
    <location>
        <begin position="645"/>
        <end position="662"/>
    </location>
</feature>
<feature type="compositionally biased region" description="Polar residues" evidence="1">
    <location>
        <begin position="101"/>
        <end position="116"/>
    </location>
</feature>
<reference evidence="3 4" key="1">
    <citation type="submission" date="2018-04" db="EMBL/GenBank/DDBJ databases">
        <authorList>
            <person name="Zhang X."/>
            <person name="Yuan J."/>
            <person name="Li F."/>
            <person name="Xiang J."/>
        </authorList>
    </citation>
    <scope>NUCLEOTIDE SEQUENCE [LARGE SCALE GENOMIC DNA]</scope>
    <source>
        <tissue evidence="3">Muscle</tissue>
    </source>
</reference>
<dbReference type="GO" id="GO:0016020">
    <property type="term" value="C:membrane"/>
    <property type="evidence" value="ECO:0007669"/>
    <property type="project" value="InterPro"/>
</dbReference>
<organism evidence="3 4">
    <name type="scientific">Penaeus vannamei</name>
    <name type="common">Whiteleg shrimp</name>
    <name type="synonym">Litopenaeus vannamei</name>
    <dbReference type="NCBI Taxonomy" id="6689"/>
    <lineage>
        <taxon>Eukaryota</taxon>
        <taxon>Metazoa</taxon>
        <taxon>Ecdysozoa</taxon>
        <taxon>Arthropoda</taxon>
        <taxon>Crustacea</taxon>
        <taxon>Multicrustacea</taxon>
        <taxon>Malacostraca</taxon>
        <taxon>Eumalacostraca</taxon>
        <taxon>Eucarida</taxon>
        <taxon>Decapoda</taxon>
        <taxon>Dendrobranchiata</taxon>
        <taxon>Penaeoidea</taxon>
        <taxon>Penaeidae</taxon>
        <taxon>Penaeus</taxon>
    </lineage>
</organism>
<evidence type="ECO:0000313" key="3">
    <source>
        <dbReference type="EMBL" id="ROT76437.1"/>
    </source>
</evidence>
<dbReference type="InterPro" id="IPR005331">
    <property type="entry name" value="Sulfotransferase"/>
</dbReference>
<dbReference type="GO" id="GO:0008146">
    <property type="term" value="F:sulfotransferase activity"/>
    <property type="evidence" value="ECO:0007669"/>
    <property type="project" value="InterPro"/>
</dbReference>
<dbReference type="Pfam" id="PF03567">
    <property type="entry name" value="Sulfotransfer_2"/>
    <property type="match status" value="1"/>
</dbReference>
<reference evidence="3 4" key="2">
    <citation type="submission" date="2019-01" db="EMBL/GenBank/DDBJ databases">
        <title>The decoding of complex shrimp genome reveals the adaptation for benthos swimmer, frequently molting mechanism and breeding impact on genome.</title>
        <authorList>
            <person name="Sun Y."/>
            <person name="Gao Y."/>
            <person name="Yu Y."/>
        </authorList>
    </citation>
    <scope>NUCLEOTIDE SEQUENCE [LARGE SCALE GENOMIC DNA]</scope>
    <source>
        <tissue evidence="3">Muscle</tissue>
    </source>
</reference>
<dbReference type="PANTHER" id="PTHR14795:SF0">
    <property type="entry name" value="TRANSMEMBRANE PROTEIN 62"/>
    <property type="match status" value="1"/>
</dbReference>
<gene>
    <name evidence="3" type="ORF">C7M84_004963</name>
</gene>
<keyword evidence="2 3" id="KW-0812">Transmembrane</keyword>
<protein>
    <submittedName>
        <fullName evidence="3">Putative transmembrane protein 62 isoform X1</fullName>
    </submittedName>
</protein>
<accession>A0A423TJ71</accession>
<feature type="compositionally biased region" description="Basic and acidic residues" evidence="1">
    <location>
        <begin position="130"/>
        <end position="139"/>
    </location>
</feature>